<proteinExistence type="predicted"/>
<evidence type="ECO:0000313" key="2">
    <source>
        <dbReference type="Proteomes" id="UP000283634"/>
    </source>
</evidence>
<keyword evidence="1" id="KW-0121">Carboxypeptidase</keyword>
<dbReference type="OrthoDB" id="3064516at2759"/>
<keyword evidence="2" id="KW-1185">Reference proteome</keyword>
<name>A0A3S5IRT4_TRYRA</name>
<dbReference type="Proteomes" id="UP000283634">
    <property type="component" value="Unassembled WGS sequence"/>
</dbReference>
<dbReference type="Gene3D" id="3.40.630.10">
    <property type="entry name" value="Zn peptidases"/>
    <property type="match status" value="1"/>
</dbReference>
<comment type="caution">
    <text evidence="1">The sequence shown here is derived from an EMBL/GenBank/DDBJ whole genome shotgun (WGS) entry which is preliminary data.</text>
</comment>
<dbReference type="EMBL" id="MKGL01000061">
    <property type="protein sequence ID" value="RNF08699.1"/>
    <property type="molecule type" value="Genomic_DNA"/>
</dbReference>
<accession>A0A3S5IRT4</accession>
<keyword evidence="1" id="KW-0645">Protease</keyword>
<dbReference type="GO" id="GO:0004180">
    <property type="term" value="F:carboxypeptidase activity"/>
    <property type="evidence" value="ECO:0007669"/>
    <property type="project" value="UniProtKB-KW"/>
</dbReference>
<reference evidence="1 2" key="1">
    <citation type="journal article" date="2018" name="BMC Genomics">
        <title>Genomic comparison of Trypanosoma conorhini and Trypanosoma rangeli to Trypanosoma cruzi strains of high and low virulence.</title>
        <authorList>
            <person name="Bradwell K.R."/>
            <person name="Koparde V.N."/>
            <person name="Matveyev A.V."/>
            <person name="Serrano M.G."/>
            <person name="Alves J.M."/>
            <person name="Parikh H."/>
            <person name="Huang B."/>
            <person name="Lee V."/>
            <person name="Espinosa-Alvarez O."/>
            <person name="Ortiz P.A."/>
            <person name="Costa-Martins A.G."/>
            <person name="Teixeira M.M."/>
            <person name="Buck G.A."/>
        </authorList>
    </citation>
    <scope>NUCLEOTIDE SEQUENCE [LARGE SCALE GENOMIC DNA]</scope>
    <source>
        <strain evidence="1 2">AM80</strain>
    </source>
</reference>
<evidence type="ECO:0000313" key="1">
    <source>
        <dbReference type="EMBL" id="RNF08699.1"/>
    </source>
</evidence>
<dbReference type="RefSeq" id="XP_029240553.1">
    <property type="nucleotide sequence ID" value="XM_029379631.1"/>
</dbReference>
<keyword evidence="1" id="KW-0378">Hydrolase</keyword>
<dbReference type="GeneID" id="40326565"/>
<dbReference type="AlphaFoldDB" id="A0A3S5IRT4"/>
<protein>
    <submittedName>
        <fullName evidence="1">Glutamamyl carboxypeptidase</fullName>
    </submittedName>
</protein>
<sequence>MGCILAARADEIEGRIKAHTNGILVPAAKKVFKGAHIELKRLCNASFFELINEKKLFTIFLLRLIKDSATRKVVCGTEGGQYQGIGVLLVVVCGPGSILQAHKANEFVVLEQLKGCVSIVRAVARGDGTLASPHL</sequence>
<organism evidence="1 2">
    <name type="scientific">Trypanosoma rangeli</name>
    <dbReference type="NCBI Taxonomy" id="5698"/>
    <lineage>
        <taxon>Eukaryota</taxon>
        <taxon>Discoba</taxon>
        <taxon>Euglenozoa</taxon>
        <taxon>Kinetoplastea</taxon>
        <taxon>Metakinetoplastina</taxon>
        <taxon>Trypanosomatida</taxon>
        <taxon>Trypanosomatidae</taxon>
        <taxon>Trypanosoma</taxon>
        <taxon>Herpetosoma</taxon>
    </lineage>
</organism>
<gene>
    <name evidence="1" type="ORF">TraAM80_02632</name>
</gene>